<dbReference type="GO" id="GO:0008171">
    <property type="term" value="F:O-methyltransferase activity"/>
    <property type="evidence" value="ECO:0007669"/>
    <property type="project" value="InterPro"/>
</dbReference>
<dbReference type="GeneID" id="67000674"/>
<dbReference type="Gene3D" id="3.40.50.150">
    <property type="entry name" value="Vaccinia Virus protein VP39"/>
    <property type="match status" value="1"/>
</dbReference>
<name>A0A9P3ERQ4_9EURO</name>
<dbReference type="EMBL" id="BHVY01000002">
    <property type="protein sequence ID" value="GIJ83243.1"/>
    <property type="molecule type" value="Genomic_DNA"/>
</dbReference>
<dbReference type="AlphaFoldDB" id="A0A9P3ERQ4"/>
<dbReference type="RefSeq" id="XP_043153990.1">
    <property type="nucleotide sequence ID" value="XM_043298055.1"/>
</dbReference>
<keyword evidence="6" id="KW-1185">Reference proteome</keyword>
<keyword evidence="3" id="KW-0949">S-adenosyl-L-methionine</keyword>
<dbReference type="Proteomes" id="UP001043456">
    <property type="component" value="Unassembled WGS sequence"/>
</dbReference>
<dbReference type="Pfam" id="PF00891">
    <property type="entry name" value="Methyltransf_2"/>
    <property type="match status" value="1"/>
</dbReference>
<dbReference type="Gene3D" id="1.10.10.10">
    <property type="entry name" value="Winged helix-like DNA-binding domain superfamily/Winged helix DNA-binding domain"/>
    <property type="match status" value="1"/>
</dbReference>
<evidence type="ECO:0000313" key="5">
    <source>
        <dbReference type="EMBL" id="GIJ83243.1"/>
    </source>
</evidence>
<dbReference type="InterPro" id="IPR036388">
    <property type="entry name" value="WH-like_DNA-bd_sf"/>
</dbReference>
<dbReference type="InterPro" id="IPR029063">
    <property type="entry name" value="SAM-dependent_MTases_sf"/>
</dbReference>
<feature type="domain" description="O-methyltransferase C-terminal" evidence="4">
    <location>
        <begin position="176"/>
        <end position="310"/>
    </location>
</feature>
<organism evidence="5 6">
    <name type="scientific">Aspergillus pseudoviridinutans</name>
    <dbReference type="NCBI Taxonomy" id="1517512"/>
    <lineage>
        <taxon>Eukaryota</taxon>
        <taxon>Fungi</taxon>
        <taxon>Dikarya</taxon>
        <taxon>Ascomycota</taxon>
        <taxon>Pezizomycotina</taxon>
        <taxon>Eurotiomycetes</taxon>
        <taxon>Eurotiomycetidae</taxon>
        <taxon>Eurotiales</taxon>
        <taxon>Aspergillaceae</taxon>
        <taxon>Aspergillus</taxon>
        <taxon>Aspergillus subgen. Fumigati</taxon>
    </lineage>
</organism>
<dbReference type="GO" id="GO:0032259">
    <property type="term" value="P:methylation"/>
    <property type="evidence" value="ECO:0007669"/>
    <property type="project" value="UniProtKB-KW"/>
</dbReference>
<dbReference type="PROSITE" id="PS51683">
    <property type="entry name" value="SAM_OMT_II"/>
    <property type="match status" value="1"/>
</dbReference>
<accession>A0A9P3ERQ4</accession>
<evidence type="ECO:0000256" key="1">
    <source>
        <dbReference type="ARBA" id="ARBA00022603"/>
    </source>
</evidence>
<evidence type="ECO:0000256" key="2">
    <source>
        <dbReference type="ARBA" id="ARBA00022679"/>
    </source>
</evidence>
<reference evidence="5 6" key="1">
    <citation type="submission" date="2018-10" db="EMBL/GenBank/DDBJ databases">
        <title>Pan-genome distribution and transcriptional activeness of fungal secondary metabolism genes in Aspergillus section Fumigati.</title>
        <authorList>
            <person name="Takahashi H."/>
            <person name="Umemura M."/>
            <person name="Ninomiya A."/>
            <person name="Kusuya Y."/>
            <person name="Urayama S."/>
            <person name="Shimizu M."/>
            <person name="Watanabe A."/>
            <person name="Kamei K."/>
            <person name="Yaguchi T."/>
            <person name="Hagiwara D."/>
        </authorList>
    </citation>
    <scope>NUCLEOTIDE SEQUENCE [LARGE SCALE GENOMIC DNA]</scope>
    <source>
        <strain evidence="5 6">IFM 55266</strain>
    </source>
</reference>
<dbReference type="PANTHER" id="PTHR43712">
    <property type="entry name" value="PUTATIVE (AFU_ORTHOLOGUE AFUA_4G14580)-RELATED"/>
    <property type="match status" value="1"/>
</dbReference>
<dbReference type="InterPro" id="IPR036390">
    <property type="entry name" value="WH_DNA-bd_sf"/>
</dbReference>
<dbReference type="InterPro" id="IPR001077">
    <property type="entry name" value="COMT_C"/>
</dbReference>
<evidence type="ECO:0000313" key="6">
    <source>
        <dbReference type="Proteomes" id="UP001043456"/>
    </source>
</evidence>
<dbReference type="SUPFAM" id="SSF53335">
    <property type="entry name" value="S-adenosyl-L-methionine-dependent methyltransferases"/>
    <property type="match status" value="1"/>
</dbReference>
<protein>
    <recommendedName>
        <fullName evidence="4">O-methyltransferase C-terminal domain-containing protein</fullName>
    </recommendedName>
</protein>
<dbReference type="PANTHER" id="PTHR43712:SF16">
    <property type="entry name" value="O-METHYLTRANSFERASE ELCB"/>
    <property type="match status" value="1"/>
</dbReference>
<keyword evidence="1" id="KW-0489">Methyltransferase</keyword>
<evidence type="ECO:0000259" key="4">
    <source>
        <dbReference type="Pfam" id="PF00891"/>
    </source>
</evidence>
<comment type="caution">
    <text evidence="5">The sequence shown here is derived from an EMBL/GenBank/DDBJ whole genome shotgun (WGS) entry which is preliminary data.</text>
</comment>
<keyword evidence="2" id="KW-0808">Transferase</keyword>
<dbReference type="OrthoDB" id="1535081at2759"/>
<sequence length="312" mass="35445">MTRQGIQAEHLASRITQLTRQYSEKTEEGVEASEEIRSISAACTELNALISTPESWVERIALSYSSSVAICILLDLNVFHLLSKNNESASLDTLARFSGCSRALLRCALKEVVAKHILDEPSLEIYKLNDRSRYLLNDNNACWVHYLVDIGLQAAASLPEYVRDNRGKIPEDRHRNAFQMTFNTDQPFYQYLRYADPLRGERFDKGLQRHAEGAAQTSIEDVFNFTHLKPGAVVVDVGGGRGQHSIRIARQHPQLSFIIQDYENAFPSKEDINDESVFSRLQWQQYDYFTEQPVKGAHVYLLSNILMDNAEG</sequence>
<evidence type="ECO:0000256" key="3">
    <source>
        <dbReference type="ARBA" id="ARBA00022691"/>
    </source>
</evidence>
<proteinExistence type="predicted"/>
<dbReference type="InterPro" id="IPR016461">
    <property type="entry name" value="COMT-like"/>
</dbReference>
<gene>
    <name evidence="5" type="ORF">Asppvi_002062</name>
</gene>
<dbReference type="SUPFAM" id="SSF46785">
    <property type="entry name" value="Winged helix' DNA-binding domain"/>
    <property type="match status" value="1"/>
</dbReference>
<dbReference type="GO" id="GO:0044550">
    <property type="term" value="P:secondary metabolite biosynthetic process"/>
    <property type="evidence" value="ECO:0007669"/>
    <property type="project" value="UniProtKB-ARBA"/>
</dbReference>